<reference evidence="1 2" key="1">
    <citation type="submission" date="2024-01" db="EMBL/GenBank/DDBJ databases">
        <title>The genomes of 5 underutilized Papilionoideae crops provide insights into root nodulation and disease resistance.</title>
        <authorList>
            <person name="Yuan L."/>
        </authorList>
    </citation>
    <scope>NUCLEOTIDE SEQUENCE [LARGE SCALE GENOMIC DNA]</scope>
    <source>
        <strain evidence="1">LY-2023</strain>
        <tissue evidence="1">Leaf</tissue>
    </source>
</reference>
<protein>
    <submittedName>
        <fullName evidence="1">Uncharacterized protein</fullName>
    </submittedName>
</protein>
<keyword evidence="2" id="KW-1185">Reference proteome</keyword>
<sequence length="100" mass="11029">MRKKDGVDEFEGRRGLRECHRRVPSNPPRDIVCRHLNHALAICLVSLACSHESQAVQTLCSTAGTSLKRHQMPTSSAFSLPLPLLPITANACSTLNFFSK</sequence>
<gene>
    <name evidence="1" type="ORF">RJT34_14646</name>
</gene>
<dbReference type="EMBL" id="JAYKXN010000003">
    <property type="protein sequence ID" value="KAK7303733.1"/>
    <property type="molecule type" value="Genomic_DNA"/>
</dbReference>
<dbReference type="Proteomes" id="UP001359559">
    <property type="component" value="Unassembled WGS sequence"/>
</dbReference>
<dbReference type="AlphaFoldDB" id="A0AAN9JT91"/>
<organism evidence="1 2">
    <name type="scientific">Clitoria ternatea</name>
    <name type="common">Butterfly pea</name>
    <dbReference type="NCBI Taxonomy" id="43366"/>
    <lineage>
        <taxon>Eukaryota</taxon>
        <taxon>Viridiplantae</taxon>
        <taxon>Streptophyta</taxon>
        <taxon>Embryophyta</taxon>
        <taxon>Tracheophyta</taxon>
        <taxon>Spermatophyta</taxon>
        <taxon>Magnoliopsida</taxon>
        <taxon>eudicotyledons</taxon>
        <taxon>Gunneridae</taxon>
        <taxon>Pentapetalae</taxon>
        <taxon>rosids</taxon>
        <taxon>fabids</taxon>
        <taxon>Fabales</taxon>
        <taxon>Fabaceae</taxon>
        <taxon>Papilionoideae</taxon>
        <taxon>50 kb inversion clade</taxon>
        <taxon>NPAAA clade</taxon>
        <taxon>indigoferoid/millettioid clade</taxon>
        <taxon>Phaseoleae</taxon>
        <taxon>Clitoria</taxon>
    </lineage>
</organism>
<comment type="caution">
    <text evidence="1">The sequence shown here is derived from an EMBL/GenBank/DDBJ whole genome shotgun (WGS) entry which is preliminary data.</text>
</comment>
<evidence type="ECO:0000313" key="1">
    <source>
        <dbReference type="EMBL" id="KAK7303733.1"/>
    </source>
</evidence>
<proteinExistence type="predicted"/>
<evidence type="ECO:0000313" key="2">
    <source>
        <dbReference type="Proteomes" id="UP001359559"/>
    </source>
</evidence>
<accession>A0AAN9JT91</accession>
<name>A0AAN9JT91_CLITE</name>